<dbReference type="STRING" id="52.CMC5_064660"/>
<dbReference type="GO" id="GO:0008168">
    <property type="term" value="F:methyltransferase activity"/>
    <property type="evidence" value="ECO:0007669"/>
    <property type="project" value="UniProtKB-KW"/>
</dbReference>
<organism evidence="4 5">
    <name type="scientific">Chondromyces crocatus</name>
    <dbReference type="NCBI Taxonomy" id="52"/>
    <lineage>
        <taxon>Bacteria</taxon>
        <taxon>Pseudomonadati</taxon>
        <taxon>Myxococcota</taxon>
        <taxon>Polyangia</taxon>
        <taxon>Polyangiales</taxon>
        <taxon>Polyangiaceae</taxon>
        <taxon>Chondromyces</taxon>
    </lineage>
</organism>
<dbReference type="Pfam" id="PF13649">
    <property type="entry name" value="Methyltransf_25"/>
    <property type="match status" value="1"/>
</dbReference>
<dbReference type="InterPro" id="IPR041698">
    <property type="entry name" value="Methyltransf_25"/>
</dbReference>
<sequence length="282" mass="32049">MNDQCTTQDTVAFRRHADATEARNFEWDASTYHRISDPQYGWGMRALSRLRLRGDEVVIDAGCGSGRLTAELLERLPRGRVIAVDRSQNMLDEARHTLARFGDRVSFLAADLQTFVAEEPVDVFFSTTALHWVLDQDHLYRNVFASVRPGGRLHAQIGGDGTLRRLQRDTRTLMHRPEYAPCFEGFTDPWDFAAADISAARIRRAGFVDVETATESVPIVYPSAPPMRLFIERVILRHHLERLPDDSARTAFLDTLTEMIAKDDPPYVLDYICLDLCARRPS</sequence>
<dbReference type="SUPFAM" id="SSF53335">
    <property type="entry name" value="S-adenosyl-L-methionine-dependent methyltransferases"/>
    <property type="match status" value="1"/>
</dbReference>
<evidence type="ECO:0000256" key="1">
    <source>
        <dbReference type="ARBA" id="ARBA00022603"/>
    </source>
</evidence>
<keyword evidence="2" id="KW-0808">Transferase</keyword>
<dbReference type="PANTHER" id="PTHR43861:SF1">
    <property type="entry name" value="TRANS-ACONITATE 2-METHYLTRANSFERASE"/>
    <property type="match status" value="1"/>
</dbReference>
<proteinExistence type="predicted"/>
<dbReference type="AlphaFoldDB" id="A0A0K1ENQ9"/>
<reference evidence="4 5" key="1">
    <citation type="submission" date="2015-07" db="EMBL/GenBank/DDBJ databases">
        <title>Genome analysis of myxobacterium Chondromyces crocatus Cm c5 reveals a high potential for natural compound synthesis and the genetic basis for the loss of fruiting body formation.</title>
        <authorList>
            <person name="Zaburannyi N."/>
            <person name="Bunk B."/>
            <person name="Maier J."/>
            <person name="Overmann J."/>
            <person name="Mueller R."/>
        </authorList>
    </citation>
    <scope>NUCLEOTIDE SEQUENCE [LARGE SCALE GENOMIC DNA]</scope>
    <source>
        <strain evidence="4 5">Cm c5</strain>
    </source>
</reference>
<evidence type="ECO:0000256" key="2">
    <source>
        <dbReference type="ARBA" id="ARBA00022679"/>
    </source>
</evidence>
<dbReference type="InterPro" id="IPR029063">
    <property type="entry name" value="SAM-dependent_MTases_sf"/>
</dbReference>
<dbReference type="PANTHER" id="PTHR43861">
    <property type="entry name" value="TRANS-ACONITATE 2-METHYLTRANSFERASE-RELATED"/>
    <property type="match status" value="1"/>
</dbReference>
<keyword evidence="5" id="KW-1185">Reference proteome</keyword>
<dbReference type="GO" id="GO:0032259">
    <property type="term" value="P:methylation"/>
    <property type="evidence" value="ECO:0007669"/>
    <property type="project" value="UniProtKB-KW"/>
</dbReference>
<name>A0A0K1ENQ9_CHOCO</name>
<gene>
    <name evidence="4" type="ORF">CMC5_064660</name>
</gene>
<evidence type="ECO:0000313" key="4">
    <source>
        <dbReference type="EMBL" id="AKT42243.1"/>
    </source>
</evidence>
<keyword evidence="1" id="KW-0489">Methyltransferase</keyword>
<dbReference type="CDD" id="cd02440">
    <property type="entry name" value="AdoMet_MTases"/>
    <property type="match status" value="1"/>
</dbReference>
<feature type="domain" description="Methyltransferase" evidence="3">
    <location>
        <begin position="58"/>
        <end position="151"/>
    </location>
</feature>
<evidence type="ECO:0000313" key="5">
    <source>
        <dbReference type="Proteomes" id="UP000067626"/>
    </source>
</evidence>
<protein>
    <recommendedName>
        <fullName evidence="3">Methyltransferase domain-containing protein</fullName>
    </recommendedName>
</protein>
<dbReference type="KEGG" id="ccro:CMC5_064660"/>
<dbReference type="Gene3D" id="3.40.50.150">
    <property type="entry name" value="Vaccinia Virus protein VP39"/>
    <property type="match status" value="1"/>
</dbReference>
<dbReference type="EMBL" id="CP012159">
    <property type="protein sequence ID" value="AKT42243.1"/>
    <property type="molecule type" value="Genomic_DNA"/>
</dbReference>
<evidence type="ECO:0000259" key="3">
    <source>
        <dbReference type="Pfam" id="PF13649"/>
    </source>
</evidence>
<dbReference type="RefSeq" id="WP_050433905.1">
    <property type="nucleotide sequence ID" value="NZ_CP012159.1"/>
</dbReference>
<dbReference type="OrthoDB" id="9795085at2"/>
<accession>A0A0K1ENQ9</accession>
<dbReference type="Proteomes" id="UP000067626">
    <property type="component" value="Chromosome"/>
</dbReference>